<feature type="region of interest" description="Disordered" evidence="1">
    <location>
        <begin position="87"/>
        <end position="108"/>
    </location>
</feature>
<sequence length="324" mass="35766">MTTTIDCYRTYPDPVREFKQHRTTGDVADQATDREIDKDHDTGTLLAKERSTSTVRVNALTREQYNKRARPQGNLMAHRDVMIEAEPDEPYDRGDDKHDPGVKPAQTYRPSARVSNDLVNEGHGFNVWKLATNPDLPEECRYCKGRLIPPDPTSACEFATPTHDTPLKVVIQAPKRYGVPVRTGPGAVTRVAGPGEVWGWAPLAAFEPAGHDVVVPLGSSRPSAGACECNGCTIAREGRRKRGGQEVACYAPECRQKLADDEREAKRVASGKARRAAEERHRLGARGLILADPSRSDRDIAAELTETYGETVAMKRVREARESV</sequence>
<accession>A0A4Y3WTJ2</accession>
<dbReference type="AlphaFoldDB" id="A0A4Y3WTJ2"/>
<feature type="compositionally biased region" description="Basic and acidic residues" evidence="1">
    <location>
        <begin position="31"/>
        <end position="42"/>
    </location>
</feature>
<organism evidence="2 3">
    <name type="scientific">Pseudonocardia hydrocarbonoxydans</name>
    <dbReference type="NCBI Taxonomy" id="76726"/>
    <lineage>
        <taxon>Bacteria</taxon>
        <taxon>Bacillati</taxon>
        <taxon>Actinomycetota</taxon>
        <taxon>Actinomycetes</taxon>
        <taxon>Pseudonocardiales</taxon>
        <taxon>Pseudonocardiaceae</taxon>
        <taxon>Pseudonocardia</taxon>
    </lineage>
</organism>
<gene>
    <name evidence="2" type="ORF">PHY01_44980</name>
</gene>
<evidence type="ECO:0000313" key="3">
    <source>
        <dbReference type="Proteomes" id="UP000320338"/>
    </source>
</evidence>
<protein>
    <submittedName>
        <fullName evidence="2">Uncharacterized protein</fullName>
    </submittedName>
</protein>
<feature type="compositionally biased region" description="Basic and acidic residues" evidence="1">
    <location>
        <begin position="90"/>
        <end position="101"/>
    </location>
</feature>
<evidence type="ECO:0000313" key="2">
    <source>
        <dbReference type="EMBL" id="GEC22215.1"/>
    </source>
</evidence>
<reference evidence="2 3" key="1">
    <citation type="submission" date="2019-06" db="EMBL/GenBank/DDBJ databases">
        <title>Whole genome shotgun sequence of Pseudonocardia hydrocarbonoxydans NBRC 14498.</title>
        <authorList>
            <person name="Hosoyama A."/>
            <person name="Uohara A."/>
            <person name="Ohji S."/>
            <person name="Ichikawa N."/>
        </authorList>
    </citation>
    <scope>NUCLEOTIDE SEQUENCE [LARGE SCALE GENOMIC DNA]</scope>
    <source>
        <strain evidence="2 3">NBRC 14498</strain>
    </source>
</reference>
<name>A0A4Y3WTJ2_9PSEU</name>
<comment type="caution">
    <text evidence="2">The sequence shown here is derived from an EMBL/GenBank/DDBJ whole genome shotgun (WGS) entry which is preliminary data.</text>
</comment>
<dbReference type="RefSeq" id="WP_141281480.1">
    <property type="nucleotide sequence ID" value="NZ_BAAARZ010000063.1"/>
</dbReference>
<dbReference type="Proteomes" id="UP000320338">
    <property type="component" value="Unassembled WGS sequence"/>
</dbReference>
<dbReference type="EMBL" id="BJNG01000040">
    <property type="protein sequence ID" value="GEC22215.1"/>
    <property type="molecule type" value="Genomic_DNA"/>
</dbReference>
<proteinExistence type="predicted"/>
<feature type="region of interest" description="Disordered" evidence="1">
    <location>
        <begin position="22"/>
        <end position="42"/>
    </location>
</feature>
<keyword evidence="3" id="KW-1185">Reference proteome</keyword>
<evidence type="ECO:0000256" key="1">
    <source>
        <dbReference type="SAM" id="MobiDB-lite"/>
    </source>
</evidence>